<dbReference type="PROSITE" id="PS50943">
    <property type="entry name" value="HTH_CROC1"/>
    <property type="match status" value="1"/>
</dbReference>
<feature type="domain" description="HTH cro/C1-type" evidence="1">
    <location>
        <begin position="10"/>
        <end position="33"/>
    </location>
</feature>
<reference evidence="3" key="1">
    <citation type="journal article" date="2019" name="Int. J. Syst. Evol. Microbiol.">
        <title>The Global Catalogue of Microorganisms (GCM) 10K type strain sequencing project: providing services to taxonomists for standard genome sequencing and annotation.</title>
        <authorList>
            <consortium name="The Broad Institute Genomics Platform"/>
            <consortium name="The Broad Institute Genome Sequencing Center for Infectious Disease"/>
            <person name="Wu L."/>
            <person name="Ma J."/>
        </authorList>
    </citation>
    <scope>NUCLEOTIDE SEQUENCE [LARGE SCALE GENOMIC DNA]</scope>
    <source>
        <strain evidence="3">JCM 17388</strain>
    </source>
</reference>
<dbReference type="InterPro" id="IPR010982">
    <property type="entry name" value="Lambda_DNA-bd_dom_sf"/>
</dbReference>
<evidence type="ECO:0000259" key="1">
    <source>
        <dbReference type="PROSITE" id="PS50943"/>
    </source>
</evidence>
<dbReference type="InterPro" id="IPR001387">
    <property type="entry name" value="Cro/C1-type_HTH"/>
</dbReference>
<dbReference type="SMART" id="SM00530">
    <property type="entry name" value="HTH_XRE"/>
    <property type="match status" value="1"/>
</dbReference>
<organism evidence="2 3">
    <name type="scientific">Streptosporangium oxazolinicum</name>
    <dbReference type="NCBI Taxonomy" id="909287"/>
    <lineage>
        <taxon>Bacteria</taxon>
        <taxon>Bacillati</taxon>
        <taxon>Actinomycetota</taxon>
        <taxon>Actinomycetes</taxon>
        <taxon>Streptosporangiales</taxon>
        <taxon>Streptosporangiaceae</taxon>
        <taxon>Streptosporangium</taxon>
    </lineage>
</organism>
<dbReference type="RefSeq" id="WP_344918944.1">
    <property type="nucleotide sequence ID" value="NZ_BAABAQ010000005.1"/>
</dbReference>
<dbReference type="Pfam" id="PF01381">
    <property type="entry name" value="HTH_3"/>
    <property type="match status" value="1"/>
</dbReference>
<dbReference type="Proteomes" id="UP001501251">
    <property type="component" value="Unassembled WGS sequence"/>
</dbReference>
<protein>
    <recommendedName>
        <fullName evidence="1">HTH cro/C1-type domain-containing protein</fullName>
    </recommendedName>
</protein>
<name>A0ABP8AXH0_9ACTN</name>
<comment type="caution">
    <text evidence="2">The sequence shown here is derived from an EMBL/GenBank/DDBJ whole genome shotgun (WGS) entry which is preliminary data.</text>
</comment>
<dbReference type="SUPFAM" id="SSF47413">
    <property type="entry name" value="lambda repressor-like DNA-binding domains"/>
    <property type="match status" value="1"/>
</dbReference>
<evidence type="ECO:0000313" key="2">
    <source>
        <dbReference type="EMBL" id="GAA4192826.1"/>
    </source>
</evidence>
<evidence type="ECO:0000313" key="3">
    <source>
        <dbReference type="Proteomes" id="UP001501251"/>
    </source>
</evidence>
<dbReference type="Gene3D" id="1.10.260.40">
    <property type="entry name" value="lambda repressor-like DNA-binding domains"/>
    <property type="match status" value="1"/>
</dbReference>
<keyword evidence="3" id="KW-1185">Reference proteome</keyword>
<gene>
    <name evidence="2" type="ORF">GCM10022252_34850</name>
</gene>
<dbReference type="EMBL" id="BAABAQ010000005">
    <property type="protein sequence ID" value="GAA4192826.1"/>
    <property type="molecule type" value="Genomic_DNA"/>
</dbReference>
<sequence>MNVRTFPEALKAIMEQQGWTQTDLARELGVSQAWVSEVSRGQKDTGMAKAVNLLARVGWEIRISPKVEESVERREFLAAAASVIFVPSTGANPYQDASYVNTLATSLARSRYELGGIPLMSRASSHMQHVDRVLKDVSERPLQKAVSELMYQVTLVLYDAGKLAQADRTGGIALDLALRAQDFKSQARAYDSLSRVGLYRGDHARGVTYAQRGLQVPDITGSQRASLNMRLGRSLALIPEQKAASRDALDRALNVGGLSPFGEAALAGDVGIGLSQLREYGEAGTLLNEAASTIGQWSPLFRAQYLGRQIQTALRASDPSFAADRMNELARALPFVASARVDKRVHEILRASLKWNATPEIRQAREHLQSMISPETPPLAA</sequence>
<dbReference type="CDD" id="cd00093">
    <property type="entry name" value="HTH_XRE"/>
    <property type="match status" value="1"/>
</dbReference>
<proteinExistence type="predicted"/>
<accession>A0ABP8AXH0</accession>